<dbReference type="Proteomes" id="UP000196102">
    <property type="component" value="Unassembled WGS sequence"/>
</dbReference>
<dbReference type="RefSeq" id="WP_303687616.1">
    <property type="nucleotide sequence ID" value="NZ_CAJXYO010000001.1"/>
</dbReference>
<feature type="signal peptide" evidence="1">
    <location>
        <begin position="1"/>
        <end position="21"/>
    </location>
</feature>
<dbReference type="Gene3D" id="3.40.50.1820">
    <property type="entry name" value="alpha/beta hydrolase"/>
    <property type="match status" value="1"/>
</dbReference>
<dbReference type="GO" id="GO:0016787">
    <property type="term" value="F:hydrolase activity"/>
    <property type="evidence" value="ECO:0007669"/>
    <property type="project" value="UniProtKB-KW"/>
</dbReference>
<keyword evidence="3" id="KW-0378">Hydrolase</keyword>
<dbReference type="InterPro" id="IPR029058">
    <property type="entry name" value="AB_hydrolase_fold"/>
</dbReference>
<name>A0A1Z8ALK4_9FLAO</name>
<accession>A0A1Z8ALK4</accession>
<feature type="domain" description="AB hydrolase-1" evidence="2">
    <location>
        <begin position="37"/>
        <end position="271"/>
    </location>
</feature>
<organism evidence="3 4">
    <name type="scientific">Nonlabens dokdonensis</name>
    <dbReference type="NCBI Taxonomy" id="328515"/>
    <lineage>
        <taxon>Bacteria</taxon>
        <taxon>Pseudomonadati</taxon>
        <taxon>Bacteroidota</taxon>
        <taxon>Flavobacteriia</taxon>
        <taxon>Flavobacteriales</taxon>
        <taxon>Flavobacteriaceae</taxon>
        <taxon>Nonlabens</taxon>
    </lineage>
</organism>
<protein>
    <submittedName>
        <fullName evidence="3">Alpha/beta hydrolase</fullName>
    </submittedName>
</protein>
<dbReference type="AlphaFoldDB" id="A0A1Z8ALK4"/>
<keyword evidence="1" id="KW-0732">Signal</keyword>
<dbReference type="Pfam" id="PF12697">
    <property type="entry name" value="Abhydrolase_6"/>
    <property type="match status" value="1"/>
</dbReference>
<dbReference type="InterPro" id="IPR050266">
    <property type="entry name" value="AB_hydrolase_sf"/>
</dbReference>
<dbReference type="InterPro" id="IPR000073">
    <property type="entry name" value="AB_hydrolase_1"/>
</dbReference>
<gene>
    <name evidence="3" type="ORF">A9Q93_11635</name>
</gene>
<sequence>MKTTLQFTLFLFLFVQLQLHAQSKSISTTVTGNGDPVLFLPGFASDASVWKTTIEKFSSKNQCHTIDYARFGKVAPIEFPWLPTILEDLKTYIKTLDNPNLVIVGHSMGGTIATWLAAQPGLKIKEIVVIDGLPCTGALMMPDFSPDNLAYESPYNNQLLKMDDKAFEQMAAGMASGMATNTDHQKQIKDRIIKSDRKTYVYGYTDYLKLDVRPFLSQIKVPVTILGAGKPYGKEMATQTYEKQYAQLLDYKLLINENSKHFIMMDAPVWLEQQLISILVK</sequence>
<reference evidence="4" key="1">
    <citation type="journal article" date="2017" name="Proc. Natl. Acad. Sci. U.S.A.">
        <title>Simulation of Deepwater Horizon oil plume reveals substrate specialization within a complex community of hydrocarbon-degraders.</title>
        <authorList>
            <person name="Hu P."/>
            <person name="Dubinsky E.A."/>
            <person name="Probst A.J."/>
            <person name="Wang J."/>
            <person name="Sieber C.M.K."/>
            <person name="Tom L.M."/>
            <person name="Gardinali P."/>
            <person name="Banfield J.F."/>
            <person name="Atlas R.M."/>
            <person name="Andersen G.L."/>
        </authorList>
    </citation>
    <scope>NUCLEOTIDE SEQUENCE [LARGE SCALE GENOMIC DNA]</scope>
</reference>
<evidence type="ECO:0000256" key="1">
    <source>
        <dbReference type="SAM" id="SignalP"/>
    </source>
</evidence>
<proteinExistence type="predicted"/>
<comment type="caution">
    <text evidence="3">The sequence shown here is derived from an EMBL/GenBank/DDBJ whole genome shotgun (WGS) entry which is preliminary data.</text>
</comment>
<dbReference type="EMBL" id="MAAX01000181">
    <property type="protein sequence ID" value="OUS11211.1"/>
    <property type="molecule type" value="Genomic_DNA"/>
</dbReference>
<evidence type="ECO:0000259" key="2">
    <source>
        <dbReference type="Pfam" id="PF12697"/>
    </source>
</evidence>
<dbReference type="SUPFAM" id="SSF53474">
    <property type="entry name" value="alpha/beta-Hydrolases"/>
    <property type="match status" value="1"/>
</dbReference>
<feature type="chain" id="PRO_5012125388" evidence="1">
    <location>
        <begin position="22"/>
        <end position="281"/>
    </location>
</feature>
<evidence type="ECO:0000313" key="3">
    <source>
        <dbReference type="EMBL" id="OUS11211.1"/>
    </source>
</evidence>
<evidence type="ECO:0000313" key="4">
    <source>
        <dbReference type="Proteomes" id="UP000196102"/>
    </source>
</evidence>
<dbReference type="PANTHER" id="PTHR43798">
    <property type="entry name" value="MONOACYLGLYCEROL LIPASE"/>
    <property type="match status" value="1"/>
</dbReference>